<feature type="domain" description="Mtf2-like C-terminal" evidence="2">
    <location>
        <begin position="245"/>
        <end position="453"/>
    </location>
</feature>
<dbReference type="AlphaFoldDB" id="A0A1L9SQ02"/>
<accession>A0A1L9SQ02</accession>
<dbReference type="EMBL" id="KV878338">
    <property type="protein sequence ID" value="OJJ49206.1"/>
    <property type="molecule type" value="Genomic_DNA"/>
</dbReference>
<dbReference type="GeneID" id="34608774"/>
<dbReference type="OrthoDB" id="2444174at2759"/>
<evidence type="ECO:0000313" key="3">
    <source>
        <dbReference type="EMBL" id="OJJ49206.1"/>
    </source>
</evidence>
<dbReference type="RefSeq" id="XP_022583716.1">
    <property type="nucleotide sequence ID" value="XM_022722309.1"/>
</dbReference>
<feature type="compositionally biased region" description="Low complexity" evidence="1">
    <location>
        <begin position="285"/>
        <end position="297"/>
    </location>
</feature>
<dbReference type="PANTHER" id="PTHR39468">
    <property type="entry name" value="CHROMOSOME 7, WHOLE GENOME SHOTGUN SEQUENCE"/>
    <property type="match status" value="1"/>
</dbReference>
<reference evidence="4" key="1">
    <citation type="journal article" date="2017" name="Genome Biol.">
        <title>Comparative genomics reveals high biological diversity and specific adaptations in the industrially and medically important fungal genus Aspergillus.</title>
        <authorList>
            <person name="de Vries R.P."/>
            <person name="Riley R."/>
            <person name="Wiebenga A."/>
            <person name="Aguilar-Osorio G."/>
            <person name="Amillis S."/>
            <person name="Uchima C.A."/>
            <person name="Anderluh G."/>
            <person name="Asadollahi M."/>
            <person name="Askin M."/>
            <person name="Barry K."/>
            <person name="Battaglia E."/>
            <person name="Bayram O."/>
            <person name="Benocci T."/>
            <person name="Braus-Stromeyer S.A."/>
            <person name="Caldana C."/>
            <person name="Canovas D."/>
            <person name="Cerqueira G.C."/>
            <person name="Chen F."/>
            <person name="Chen W."/>
            <person name="Choi C."/>
            <person name="Clum A."/>
            <person name="Dos Santos R.A."/>
            <person name="Damasio A.R."/>
            <person name="Diallinas G."/>
            <person name="Emri T."/>
            <person name="Fekete E."/>
            <person name="Flipphi M."/>
            <person name="Freyberg S."/>
            <person name="Gallo A."/>
            <person name="Gournas C."/>
            <person name="Habgood R."/>
            <person name="Hainaut M."/>
            <person name="Harispe M.L."/>
            <person name="Henrissat B."/>
            <person name="Hilden K.S."/>
            <person name="Hope R."/>
            <person name="Hossain A."/>
            <person name="Karabika E."/>
            <person name="Karaffa L."/>
            <person name="Karanyi Z."/>
            <person name="Krasevec N."/>
            <person name="Kuo A."/>
            <person name="Kusch H."/>
            <person name="LaButti K."/>
            <person name="Lagendijk E.L."/>
            <person name="Lapidus A."/>
            <person name="Levasseur A."/>
            <person name="Lindquist E."/>
            <person name="Lipzen A."/>
            <person name="Logrieco A.F."/>
            <person name="MacCabe A."/>
            <person name="Maekelae M.R."/>
            <person name="Malavazi I."/>
            <person name="Melin P."/>
            <person name="Meyer V."/>
            <person name="Mielnichuk N."/>
            <person name="Miskei M."/>
            <person name="Molnar A.P."/>
            <person name="Mule G."/>
            <person name="Ngan C.Y."/>
            <person name="Orejas M."/>
            <person name="Orosz E."/>
            <person name="Ouedraogo J.P."/>
            <person name="Overkamp K.M."/>
            <person name="Park H.-S."/>
            <person name="Perrone G."/>
            <person name="Piumi F."/>
            <person name="Punt P.J."/>
            <person name="Ram A.F."/>
            <person name="Ramon A."/>
            <person name="Rauscher S."/>
            <person name="Record E."/>
            <person name="Riano-Pachon D.M."/>
            <person name="Robert V."/>
            <person name="Roehrig J."/>
            <person name="Ruller R."/>
            <person name="Salamov A."/>
            <person name="Salih N.S."/>
            <person name="Samson R.A."/>
            <person name="Sandor E."/>
            <person name="Sanguinetti M."/>
            <person name="Schuetze T."/>
            <person name="Sepcic K."/>
            <person name="Shelest E."/>
            <person name="Sherlock G."/>
            <person name="Sophianopoulou V."/>
            <person name="Squina F.M."/>
            <person name="Sun H."/>
            <person name="Susca A."/>
            <person name="Todd R.B."/>
            <person name="Tsang A."/>
            <person name="Unkles S.E."/>
            <person name="van de Wiele N."/>
            <person name="van Rossen-Uffink D."/>
            <person name="Oliveira J.V."/>
            <person name="Vesth T.C."/>
            <person name="Visser J."/>
            <person name="Yu J.-H."/>
            <person name="Zhou M."/>
            <person name="Andersen M.R."/>
            <person name="Archer D.B."/>
            <person name="Baker S.E."/>
            <person name="Benoit I."/>
            <person name="Brakhage A.A."/>
            <person name="Braus G.H."/>
            <person name="Fischer R."/>
            <person name="Frisvad J.C."/>
            <person name="Goldman G.H."/>
            <person name="Houbraken J."/>
            <person name="Oakley B."/>
            <person name="Pocsi I."/>
            <person name="Scazzocchio C."/>
            <person name="Seiboth B."/>
            <person name="vanKuyk P.A."/>
            <person name="Wortman J."/>
            <person name="Dyer P.S."/>
            <person name="Grigoriev I.V."/>
        </authorList>
    </citation>
    <scope>NUCLEOTIDE SEQUENCE [LARGE SCALE GENOMIC DNA]</scope>
    <source>
        <strain evidence="4">CBS 506.65</strain>
    </source>
</reference>
<protein>
    <recommendedName>
        <fullName evidence="2">Mtf2-like C-terminal domain-containing protein</fullName>
    </recommendedName>
</protein>
<feature type="region of interest" description="Disordered" evidence="1">
    <location>
        <begin position="207"/>
        <end position="229"/>
    </location>
</feature>
<dbReference type="GO" id="GO:0005739">
    <property type="term" value="C:mitochondrion"/>
    <property type="evidence" value="ECO:0007669"/>
    <property type="project" value="InterPro"/>
</dbReference>
<dbReference type="InterPro" id="IPR040009">
    <property type="entry name" value="Mtf2/C5D6.12-like"/>
</dbReference>
<feature type="compositionally biased region" description="Acidic residues" evidence="1">
    <location>
        <begin position="298"/>
        <end position="309"/>
    </location>
</feature>
<dbReference type="InterPro" id="IPR043837">
    <property type="entry name" value="Mtf2-like_C"/>
</dbReference>
<proteinExistence type="predicted"/>
<gene>
    <name evidence="3" type="ORF">ASPZODRAFT_129619</name>
</gene>
<dbReference type="Pfam" id="PF19189">
    <property type="entry name" value="Mtf2"/>
    <property type="match status" value="1"/>
</dbReference>
<name>A0A1L9SQ02_9EURO</name>
<dbReference type="PANTHER" id="PTHR39468:SF1">
    <property type="entry name" value="MTF2-LIKE C-TERMINAL DOMAIN-CONTAINING PROTEIN"/>
    <property type="match status" value="1"/>
</dbReference>
<keyword evidence="4" id="KW-1185">Reference proteome</keyword>
<feature type="region of interest" description="Disordered" evidence="1">
    <location>
        <begin position="55"/>
        <end position="97"/>
    </location>
</feature>
<organism evidence="3 4">
    <name type="scientific">Penicilliopsis zonata CBS 506.65</name>
    <dbReference type="NCBI Taxonomy" id="1073090"/>
    <lineage>
        <taxon>Eukaryota</taxon>
        <taxon>Fungi</taxon>
        <taxon>Dikarya</taxon>
        <taxon>Ascomycota</taxon>
        <taxon>Pezizomycotina</taxon>
        <taxon>Eurotiomycetes</taxon>
        <taxon>Eurotiomycetidae</taxon>
        <taxon>Eurotiales</taxon>
        <taxon>Aspergillaceae</taxon>
        <taxon>Penicilliopsis</taxon>
    </lineage>
</organism>
<evidence type="ECO:0000259" key="2">
    <source>
        <dbReference type="Pfam" id="PF19189"/>
    </source>
</evidence>
<feature type="compositionally biased region" description="Polar residues" evidence="1">
    <location>
        <begin position="80"/>
        <end position="92"/>
    </location>
</feature>
<feature type="compositionally biased region" description="Basic and acidic residues" evidence="1">
    <location>
        <begin position="62"/>
        <end position="73"/>
    </location>
</feature>
<evidence type="ECO:0000256" key="1">
    <source>
        <dbReference type="SAM" id="MobiDB-lite"/>
    </source>
</evidence>
<evidence type="ECO:0000313" key="4">
    <source>
        <dbReference type="Proteomes" id="UP000184188"/>
    </source>
</evidence>
<dbReference type="Proteomes" id="UP000184188">
    <property type="component" value="Unassembled WGS sequence"/>
</dbReference>
<feature type="region of interest" description="Disordered" evidence="1">
    <location>
        <begin position="285"/>
        <end position="309"/>
    </location>
</feature>
<dbReference type="STRING" id="1073090.A0A1L9SQ02"/>
<sequence length="500" mass="55894">MSGRISRLTPEWAARNSLVPFLYQTRTLASPQGFFASKPRPFRPQQHLYFTSSRLSQQYASKPHDPQSSKHDVDEDESATEPSQSPEAVSRTSRVRRKTYLQRRAASLAQPETPTWISPKARTMTRAEKRIFGELLDQLDTGLPTKDAASISPNGSALSDRDRAEMTEISSIFDEVLKENRAHNYMESHNENDDLSDPTSKRALEDIAPEQQPKKWSDGPAEVSRLDQVPTSEAARSVVRREFSKIEAALNEAVRDGKGDIGIMEVCKERVFSMLQDIDHETTTAAAAPTASLPEPSAQEEGEEEGEEVIDSITEPKETGMEAKVRTTTSGLEVPWNVPVEMVVTALYPEILLAVLRSLTSNFPSSPLISEFLTTIKSYGRTSAVMGASTGLYNELIQFYWRSCADVPAVTSLLRDMEVMGVEPDEATCGLLHSIVARRRRDLHALRRWKFSWGSHPNTDAWWEIGPTKTAMEEIMGADGWLRRLQARVQDLEDNAEIDG</sequence>
<dbReference type="VEuPathDB" id="FungiDB:ASPZODRAFT_129619"/>